<reference evidence="3 4" key="1">
    <citation type="submission" date="2020-08" db="EMBL/GenBank/DDBJ databases">
        <title>Genomic Encyclopedia of Type Strains, Phase IV (KMG-IV): sequencing the most valuable type-strain genomes for metagenomic binning, comparative biology and taxonomic classification.</title>
        <authorList>
            <person name="Goeker M."/>
        </authorList>
    </citation>
    <scope>NUCLEOTIDE SEQUENCE [LARGE SCALE GENOMIC DNA]</scope>
    <source>
        <strain evidence="3 4">DSM 14878</strain>
    </source>
</reference>
<evidence type="ECO:0000256" key="1">
    <source>
        <dbReference type="SAM" id="Coils"/>
    </source>
</evidence>
<keyword evidence="2" id="KW-0472">Membrane</keyword>
<gene>
    <name evidence="3" type="ORF">GGR11_002483</name>
</gene>
<dbReference type="AlphaFoldDB" id="A0A7W6A722"/>
<evidence type="ECO:0000313" key="4">
    <source>
        <dbReference type="Proteomes" id="UP000532936"/>
    </source>
</evidence>
<keyword evidence="2" id="KW-1133">Transmembrane helix</keyword>
<dbReference type="Proteomes" id="UP000532936">
    <property type="component" value="Unassembled WGS sequence"/>
</dbReference>
<proteinExistence type="predicted"/>
<keyword evidence="1" id="KW-0175">Coiled coil</keyword>
<evidence type="ECO:0000256" key="2">
    <source>
        <dbReference type="SAM" id="Phobius"/>
    </source>
</evidence>
<accession>A0A7W6A722</accession>
<name>A0A7W6A722_9CAUL</name>
<keyword evidence="2" id="KW-0812">Transmembrane</keyword>
<feature type="coiled-coil region" evidence="1">
    <location>
        <begin position="88"/>
        <end position="115"/>
    </location>
</feature>
<dbReference type="InterPro" id="IPR046121">
    <property type="entry name" value="DUF6118"/>
</dbReference>
<organism evidence="3 4">
    <name type="scientific">Brevundimonas mediterranea</name>
    <dbReference type="NCBI Taxonomy" id="74329"/>
    <lineage>
        <taxon>Bacteria</taxon>
        <taxon>Pseudomonadati</taxon>
        <taxon>Pseudomonadota</taxon>
        <taxon>Alphaproteobacteria</taxon>
        <taxon>Caulobacterales</taxon>
        <taxon>Caulobacteraceae</taxon>
        <taxon>Brevundimonas</taxon>
    </lineage>
</organism>
<comment type="caution">
    <text evidence="3">The sequence shown here is derived from an EMBL/GenBank/DDBJ whole genome shotgun (WGS) entry which is preliminary data.</text>
</comment>
<sequence length="231" mass="24772">MAEDQAGDPAQAFEDLRAEVSVLRRAIEGLPAAIRENRPPDYSQDFAILGKGLDEIGQSLETVLASPALNLTPEQQGQGIARAGSALVREAAQRLDRATQEMERERARLSGLIGQAWARDRQVRLLWWTGSVAFAVGLLVSPILASVLPFGLNARVAAMVMHENRWTAGGTLMRMANPAGWDRVVADARLADGNRDALDACRAAAVESGKTQRCTVMVAASQDSTADPALD</sequence>
<dbReference type="Pfam" id="PF19613">
    <property type="entry name" value="DUF6118"/>
    <property type="match status" value="1"/>
</dbReference>
<dbReference type="RefSeq" id="WP_183197399.1">
    <property type="nucleotide sequence ID" value="NZ_JACIDA010000002.1"/>
</dbReference>
<protein>
    <submittedName>
        <fullName evidence="3">Uncharacterized protein</fullName>
    </submittedName>
</protein>
<evidence type="ECO:0000313" key="3">
    <source>
        <dbReference type="EMBL" id="MBB3872930.1"/>
    </source>
</evidence>
<dbReference type="EMBL" id="JACIDA010000002">
    <property type="protein sequence ID" value="MBB3872930.1"/>
    <property type="molecule type" value="Genomic_DNA"/>
</dbReference>
<feature type="transmembrane region" description="Helical" evidence="2">
    <location>
        <begin position="125"/>
        <end position="152"/>
    </location>
</feature>